<protein>
    <submittedName>
        <fullName evidence="1">Uncharacterized protein</fullName>
    </submittedName>
</protein>
<evidence type="ECO:0000313" key="2">
    <source>
        <dbReference type="Proteomes" id="UP000181980"/>
    </source>
</evidence>
<organism evidence="1 2">
    <name type="scientific">Jiangella alba</name>
    <dbReference type="NCBI Taxonomy" id="561176"/>
    <lineage>
        <taxon>Bacteria</taxon>
        <taxon>Bacillati</taxon>
        <taxon>Actinomycetota</taxon>
        <taxon>Actinomycetes</taxon>
        <taxon>Jiangellales</taxon>
        <taxon>Jiangellaceae</taxon>
        <taxon>Jiangella</taxon>
    </lineage>
</organism>
<proteinExistence type="predicted"/>
<accession>A0A1H5MS48</accession>
<gene>
    <name evidence="1" type="ORF">SAMN04488561_3343</name>
</gene>
<dbReference type="EMBL" id="FNUC01000003">
    <property type="protein sequence ID" value="SEE91557.1"/>
    <property type="molecule type" value="Genomic_DNA"/>
</dbReference>
<reference evidence="2" key="1">
    <citation type="submission" date="2016-10" db="EMBL/GenBank/DDBJ databases">
        <authorList>
            <person name="Varghese N."/>
            <person name="Submissions S."/>
        </authorList>
    </citation>
    <scope>NUCLEOTIDE SEQUENCE [LARGE SCALE GENOMIC DNA]</scope>
    <source>
        <strain evidence="2">DSM 45237</strain>
    </source>
</reference>
<sequence length="44" mass="4888">MICSACGEQRHQDCPALEKGRSWCDCQHQTTDRDVEPATGHASE</sequence>
<keyword evidence="2" id="KW-1185">Reference proteome</keyword>
<dbReference type="AlphaFoldDB" id="A0A1H5MS48"/>
<evidence type="ECO:0000313" key="1">
    <source>
        <dbReference type="EMBL" id="SEE91557.1"/>
    </source>
</evidence>
<dbReference type="Proteomes" id="UP000181980">
    <property type="component" value="Unassembled WGS sequence"/>
</dbReference>
<name>A0A1H5MS48_9ACTN</name>